<dbReference type="PANTHER" id="PTHR12203:SF35">
    <property type="entry name" value="PROTEIN O-GLUCOSYLTRANSFERASE 1"/>
    <property type="match status" value="1"/>
</dbReference>
<dbReference type="AlphaFoldDB" id="A0A8H6W619"/>
<dbReference type="GO" id="GO:0016740">
    <property type="term" value="F:transferase activity"/>
    <property type="evidence" value="ECO:0007669"/>
    <property type="project" value="UniProtKB-KW"/>
</dbReference>
<feature type="transmembrane region" description="Helical" evidence="3">
    <location>
        <begin position="59"/>
        <end position="80"/>
    </location>
</feature>
<proteinExistence type="inferred from homology"/>
<dbReference type="GeneID" id="59343470"/>
<accession>A0A8H6W619</accession>
<evidence type="ECO:0000256" key="3">
    <source>
        <dbReference type="SAM" id="Phobius"/>
    </source>
</evidence>
<dbReference type="InterPro" id="IPR051091">
    <property type="entry name" value="O-Glucosyltr/Glycosyltrsf_90"/>
</dbReference>
<feature type="domain" description="Glycosyl transferase CAP10" evidence="4">
    <location>
        <begin position="274"/>
        <end position="541"/>
    </location>
</feature>
<gene>
    <name evidence="5" type="ORF">MIND_00413300</name>
</gene>
<sequence length="550" mass="63470">MPSLFHNPFYSRLPTSSSRLPELALDDSESEPDAPFLQSELSLPRPAFAKSTNRRKWTAPLLASVGTTVTLALFIVLLILPRRVSSKVDHSEYFAAAARNSVADLRDRQSRTLAQATARYTLKTGRQPPRNYDRWFQFAQEHKCLIDDYDQIHRDFKPFYQLAEDDPAFFQRMIDAAAVMNGDNRGLGRWHIQNGNVEETSGTSVAYSYYWQVTLGKFAHILPDLTVVINARDQPRVVFDVRQTGKEIRERARKLTEKTPFNVSPKQTQTYFAGQPGCTILRNPDGFPDVASDDSAFLLSSAMSQFTEDLYPILSMAKIGPCFADILFPIEYYYQRSWWYRKFSYANNIPWDRKKAQLYWRGIASGGQIVDSNYHNFTRFRLVDLARKHPDLINGRITSFADELCSVAVCDKAKILKEYDITGERSQKEDAYGYKYLLDLDGTTFSGRFLGLLRSGSLVFKMTVFQEYFNDWLRPYEHYIPVASDLSDLTEKLAWAKENEVEARMIQERGREMAERVVTDEQNDCYFSLVLLEWARLQEMARTNNISTFR</sequence>
<reference evidence="5" key="1">
    <citation type="submission" date="2020-05" db="EMBL/GenBank/DDBJ databases">
        <title>Mycena genomes resolve the evolution of fungal bioluminescence.</title>
        <authorList>
            <person name="Tsai I.J."/>
        </authorList>
    </citation>
    <scope>NUCLEOTIDE SEQUENCE</scope>
    <source>
        <strain evidence="5">171206Taipei</strain>
    </source>
</reference>
<keyword evidence="3" id="KW-0472">Membrane</keyword>
<evidence type="ECO:0000256" key="2">
    <source>
        <dbReference type="ARBA" id="ARBA00022679"/>
    </source>
</evidence>
<protein>
    <submittedName>
        <fullName evidence="5">CAP10 domain-containing protein</fullName>
    </submittedName>
</protein>
<evidence type="ECO:0000313" key="6">
    <source>
        <dbReference type="Proteomes" id="UP000636479"/>
    </source>
</evidence>
<evidence type="ECO:0000256" key="1">
    <source>
        <dbReference type="ARBA" id="ARBA00010118"/>
    </source>
</evidence>
<comment type="caution">
    <text evidence="5">The sequence shown here is derived from an EMBL/GenBank/DDBJ whole genome shotgun (WGS) entry which is preliminary data.</text>
</comment>
<dbReference type="PANTHER" id="PTHR12203">
    <property type="entry name" value="KDEL LYS-ASP-GLU-LEU CONTAINING - RELATED"/>
    <property type="match status" value="1"/>
</dbReference>
<dbReference type="Proteomes" id="UP000636479">
    <property type="component" value="Unassembled WGS sequence"/>
</dbReference>
<comment type="similarity">
    <text evidence="1">Belongs to the glycosyltransferase 90 family.</text>
</comment>
<dbReference type="SMART" id="SM00672">
    <property type="entry name" value="CAP10"/>
    <property type="match status" value="1"/>
</dbReference>
<name>A0A8H6W619_9AGAR</name>
<keyword evidence="3" id="KW-1133">Transmembrane helix</keyword>
<dbReference type="RefSeq" id="XP_037221246.1">
    <property type="nucleotide sequence ID" value="XM_037360954.1"/>
</dbReference>
<organism evidence="5 6">
    <name type="scientific">Mycena indigotica</name>
    <dbReference type="NCBI Taxonomy" id="2126181"/>
    <lineage>
        <taxon>Eukaryota</taxon>
        <taxon>Fungi</taxon>
        <taxon>Dikarya</taxon>
        <taxon>Basidiomycota</taxon>
        <taxon>Agaricomycotina</taxon>
        <taxon>Agaricomycetes</taxon>
        <taxon>Agaricomycetidae</taxon>
        <taxon>Agaricales</taxon>
        <taxon>Marasmiineae</taxon>
        <taxon>Mycenaceae</taxon>
        <taxon>Mycena</taxon>
    </lineage>
</organism>
<evidence type="ECO:0000313" key="5">
    <source>
        <dbReference type="EMBL" id="KAF7306227.1"/>
    </source>
</evidence>
<dbReference type="InterPro" id="IPR006598">
    <property type="entry name" value="CAP10"/>
</dbReference>
<keyword evidence="6" id="KW-1185">Reference proteome</keyword>
<keyword evidence="3" id="KW-0812">Transmembrane</keyword>
<dbReference type="Pfam" id="PF05686">
    <property type="entry name" value="Glyco_transf_90"/>
    <property type="match status" value="1"/>
</dbReference>
<dbReference type="OrthoDB" id="541052at2759"/>
<dbReference type="EMBL" id="JACAZF010000004">
    <property type="protein sequence ID" value="KAF7306227.1"/>
    <property type="molecule type" value="Genomic_DNA"/>
</dbReference>
<evidence type="ECO:0000259" key="4">
    <source>
        <dbReference type="SMART" id="SM00672"/>
    </source>
</evidence>
<keyword evidence="2" id="KW-0808">Transferase</keyword>